<comment type="caution">
    <text evidence="1">The sequence shown here is derived from an EMBL/GenBank/DDBJ whole genome shotgun (WGS) entry which is preliminary data.</text>
</comment>
<evidence type="ECO:0000313" key="2">
    <source>
        <dbReference type="Proteomes" id="UP000617531"/>
    </source>
</evidence>
<accession>A0A8J3GPW0</accession>
<organism evidence="1 2">
    <name type="scientific">Pseudolysinimonas yzui</name>
    <dbReference type="NCBI Taxonomy" id="2708254"/>
    <lineage>
        <taxon>Bacteria</taxon>
        <taxon>Bacillati</taxon>
        <taxon>Actinomycetota</taxon>
        <taxon>Actinomycetes</taxon>
        <taxon>Micrococcales</taxon>
        <taxon>Microbacteriaceae</taxon>
        <taxon>Pseudolysinimonas</taxon>
    </lineage>
</organism>
<gene>
    <name evidence="1" type="ORF">GCM10011600_12110</name>
</gene>
<reference evidence="1" key="1">
    <citation type="journal article" date="2014" name="Int. J. Syst. Evol. Microbiol.">
        <title>Complete genome sequence of Corynebacterium casei LMG S-19264T (=DSM 44701T), isolated from a smear-ripened cheese.</title>
        <authorList>
            <consortium name="US DOE Joint Genome Institute (JGI-PGF)"/>
            <person name="Walter F."/>
            <person name="Albersmeier A."/>
            <person name="Kalinowski J."/>
            <person name="Ruckert C."/>
        </authorList>
    </citation>
    <scope>NUCLEOTIDE SEQUENCE</scope>
    <source>
        <strain evidence="1">CGMCC 1.16548</strain>
    </source>
</reference>
<keyword evidence="2" id="KW-1185">Reference proteome</keyword>
<protein>
    <submittedName>
        <fullName evidence="1">Uncharacterized protein</fullName>
    </submittedName>
</protein>
<evidence type="ECO:0000313" key="1">
    <source>
        <dbReference type="EMBL" id="GHF12901.1"/>
    </source>
</evidence>
<dbReference type="AlphaFoldDB" id="A0A8J3GPW0"/>
<sequence length="203" mass="22157">MDTAVALVQAYLRINGYFTVAEYPVLDVSPRIPARTMTDLDILAIRLHREPPAHGGLKATDQDPALGAARGTADMIVGEVKEGTPRLNPAMRDPAVLEAAFTRFGCCPADTAADLVDELLRTGRVVAPAGHVIRTVAFGNPHHVSSTREWHTVSLEHIIEFLGDHFHTNWHTVGHTQIKDNVLGMFALMEKSRRATQSTPANP</sequence>
<dbReference type="EMBL" id="BNAI01000002">
    <property type="protein sequence ID" value="GHF12901.1"/>
    <property type="molecule type" value="Genomic_DNA"/>
</dbReference>
<dbReference type="RefSeq" id="WP_191282583.1">
    <property type="nucleotide sequence ID" value="NZ_BNAI01000002.1"/>
</dbReference>
<reference evidence="1" key="2">
    <citation type="submission" date="2020-09" db="EMBL/GenBank/DDBJ databases">
        <authorList>
            <person name="Sun Q."/>
            <person name="Zhou Y."/>
        </authorList>
    </citation>
    <scope>NUCLEOTIDE SEQUENCE</scope>
    <source>
        <strain evidence="1">CGMCC 1.16548</strain>
    </source>
</reference>
<dbReference type="Proteomes" id="UP000617531">
    <property type="component" value="Unassembled WGS sequence"/>
</dbReference>
<proteinExistence type="predicted"/>
<name>A0A8J3GPW0_9MICO</name>